<dbReference type="FunCoup" id="B9SY43">
    <property type="interactions" value="1441"/>
</dbReference>
<evidence type="ECO:0000256" key="1">
    <source>
        <dbReference type="SAM" id="MobiDB-lite"/>
    </source>
</evidence>
<evidence type="ECO:0000313" key="2">
    <source>
        <dbReference type="EMBL" id="EEF31461.1"/>
    </source>
</evidence>
<accession>B9SY43</accession>
<dbReference type="Proteomes" id="UP000008311">
    <property type="component" value="Unassembled WGS sequence"/>
</dbReference>
<organism evidence="2 3">
    <name type="scientific">Ricinus communis</name>
    <name type="common">Castor bean</name>
    <dbReference type="NCBI Taxonomy" id="3988"/>
    <lineage>
        <taxon>Eukaryota</taxon>
        <taxon>Viridiplantae</taxon>
        <taxon>Streptophyta</taxon>
        <taxon>Embryophyta</taxon>
        <taxon>Tracheophyta</taxon>
        <taxon>Spermatophyta</taxon>
        <taxon>Magnoliopsida</taxon>
        <taxon>eudicotyledons</taxon>
        <taxon>Gunneridae</taxon>
        <taxon>Pentapetalae</taxon>
        <taxon>rosids</taxon>
        <taxon>fabids</taxon>
        <taxon>Malpighiales</taxon>
        <taxon>Euphorbiaceae</taxon>
        <taxon>Acalyphoideae</taxon>
        <taxon>Acalypheae</taxon>
        <taxon>Ricinus</taxon>
    </lineage>
</organism>
<sequence>MGGGAAMRAAGKVAGIAAVNSGIRGGLSSVSSPAEQSVRNAKRPVSAIISSSSAQQNKVQKEGFQGPAFEVSDDWEIAGFEESEELQLIEPLPRLVFGGPPSLEEAKAATSEVKDALEKVYLSSPGLETTSCIISDARASSAPTHAIKAFTLLNRSPQAQTIVASIATDPNVWDAVLKNGALQEYLLSQNTKLSPYKC</sequence>
<dbReference type="AlphaFoldDB" id="B9SY43"/>
<reference evidence="3" key="1">
    <citation type="journal article" date="2010" name="Nat. Biotechnol.">
        <title>Draft genome sequence of the oilseed species Ricinus communis.</title>
        <authorList>
            <person name="Chan A.P."/>
            <person name="Crabtree J."/>
            <person name="Zhao Q."/>
            <person name="Lorenzi H."/>
            <person name="Orvis J."/>
            <person name="Puiu D."/>
            <person name="Melake-Berhan A."/>
            <person name="Jones K.M."/>
            <person name="Redman J."/>
            <person name="Chen G."/>
            <person name="Cahoon E.B."/>
            <person name="Gedil M."/>
            <person name="Stanke M."/>
            <person name="Haas B.J."/>
            <person name="Wortman J.R."/>
            <person name="Fraser-Liggett C.M."/>
            <person name="Ravel J."/>
            <person name="Rabinowicz P.D."/>
        </authorList>
    </citation>
    <scope>NUCLEOTIDE SEQUENCE [LARGE SCALE GENOMIC DNA]</scope>
    <source>
        <strain evidence="3">cv. Hale</strain>
    </source>
</reference>
<protein>
    <submittedName>
        <fullName evidence="2">Uncharacterized protein</fullName>
    </submittedName>
</protein>
<feature type="region of interest" description="Disordered" evidence="1">
    <location>
        <begin position="26"/>
        <end position="62"/>
    </location>
</feature>
<dbReference type="eggNOG" id="ENOG502RZDK">
    <property type="taxonomic scope" value="Eukaryota"/>
</dbReference>
<dbReference type="PANTHER" id="PTHR33625">
    <property type="entry name" value="OS08G0179900 PROTEIN"/>
    <property type="match status" value="1"/>
</dbReference>
<dbReference type="PANTHER" id="PTHR33625:SF4">
    <property type="entry name" value="OS08G0179900 PROTEIN"/>
    <property type="match status" value="1"/>
</dbReference>
<dbReference type="InParanoid" id="B9SY43"/>
<evidence type="ECO:0000313" key="3">
    <source>
        <dbReference type="Proteomes" id="UP000008311"/>
    </source>
</evidence>
<keyword evidence="3" id="KW-1185">Reference proteome</keyword>
<feature type="compositionally biased region" description="Polar residues" evidence="1">
    <location>
        <begin position="28"/>
        <end position="39"/>
    </location>
</feature>
<proteinExistence type="predicted"/>
<dbReference type="STRING" id="3988.B9SY43"/>
<feature type="compositionally biased region" description="Low complexity" evidence="1">
    <location>
        <begin position="46"/>
        <end position="56"/>
    </location>
</feature>
<dbReference type="EMBL" id="EQ974241">
    <property type="protein sequence ID" value="EEF31461.1"/>
    <property type="molecule type" value="Genomic_DNA"/>
</dbReference>
<name>B9SY43_RICCO</name>
<gene>
    <name evidence="2" type="ORF">RCOM_0986600</name>
</gene>